<dbReference type="InterPro" id="IPR025197">
    <property type="entry name" value="DUF4116"/>
</dbReference>
<dbReference type="InterPro" id="IPR001547">
    <property type="entry name" value="Glyco_hydro_5"/>
</dbReference>
<dbReference type="Pfam" id="PF13475">
    <property type="entry name" value="DUF4116"/>
    <property type="match status" value="3"/>
</dbReference>
<evidence type="ECO:0000256" key="5">
    <source>
        <dbReference type="SAM" id="MobiDB-lite"/>
    </source>
</evidence>
<evidence type="ECO:0000256" key="1">
    <source>
        <dbReference type="ARBA" id="ARBA00005641"/>
    </source>
</evidence>
<evidence type="ECO:0000256" key="2">
    <source>
        <dbReference type="ARBA" id="ARBA00022801"/>
    </source>
</evidence>
<sequence>MAATEAAAPLLAGGDDPKRITVAMGAGGERVLKLGGQEVVLLGGNYVFKTQPYFPPKEIVSANALEMAEGAKSMTYKPPPAKDGTQRVVKPCVRLGCMWEGSMPDKAGPIDPTWAANLEATIQAFAEQGVYVFLEVHDDAFSTTNGGCGLPWWTGAYMQEHVDSTSTSGHCCCCTTPSYITNPDNPLALVCECPSWLACCCCGIQPVRTTGDNPWAAYAVGTNMGNPASMNVGNLSMRLNNNDLAWGLGTLIWVSQVHNYAPRFYQSHKKEGDRQNLFEPFVQHIKFLCSKWEQHWNCVAVEVLNEPVLAGLPHPYRFMSCRRDLFDFYGALLEELDAAGSRAPLALEDGFGTLGSGSNYMKFLSLVPISDVAKKKLQQWGEKNQLIVSIHYYPSDGKLSHLSKVTPTEYVTMAKKQSAELMASSPIWLSEFCYLLPQETADNLAVWANAGCCASTYFQYTDVEYTENFGWFKYPPEVKQYGEPVNSLGIVNEKAWAAYEPTVADGTYWGGQVCGSKGGVWKGKLLLADSEGGGEILSLIMKQIKQIAWVEHVGERQCRAISFSLSSTLKRLPTAALVNRRFLVANSADVIKTTCAEFEDSLRRVMVDQPAPGETMEVPDKEPDGEEENRGDAATVWVQWLRRNGLHQIIRYDGENLRLDGVAHRPALSKAEFFRARAQKGSEAWVIRGIPAGLVLIFHEAMRRGDGPCVAPPHRQVGNIGRLGQQFGRSPQELFEKLQVPVEQQRLLLGDRELRDGDALPTRSCLDLTLIKRPAEQAEWRKQMQQGMVEKLKDAPRHVKDDREIVMAAVSVAGCSLEHATAQLQADPEIVLAATENDWRALQFADGSLKSNRRIVLAAVQQDWAALQFASPSARGDHQIALAAMAQAWGAILFIDHGLRKDRAFLLSALSAGLCNLEFAATGLRGDKELVLAAVKQHGLSLGDAEKALQSDPAAQFGGYTPPAPVCKAFQCPSGQQAVGREDVDIVSYGCKEAGLNVLSMKDFDPSNPYASMNQLGKNLNKCCLERDICKQTCGMTSKECHDSYQKCQQKVCKGDQNCQLQAMVADFTGDPYDEEKYDPSSDKDKYDPLESKCRGYNKAQEAVCQCLPTSEVKDANEKKLKAFYKRFNPEKLDEKGEIKDVEEVWKKWKGKEASMFLALATKYKDKAVKIKEKPKTPFDAPKDPKGKEPDATVVEGADGSTDEDEESVAFDKQLKELLSKKEAAKAEEDFDAAEELKEKVQELKKEEIARLKEKKDDMLKDEKYLEAKVKLSAARLPQVVLAALCQDWQDKEVVLAALRSDARALSLASAKLQNDLQFMLEAVRQQGLSLEFASQQLRSNAKVVVAAIHSDAQALKFASAKLRGQEDIVLDAIEKDWRAYLYASAELLEDSEFGFKAVQRSWRMLKVLPPAQQSQRRIVECAVRQNGLALQWASEERWRDPPPVLVAKKHMHKKPTGPEIRMGCWRIWG</sequence>
<dbReference type="Gene3D" id="3.20.20.80">
    <property type="entry name" value="Glycosidases"/>
    <property type="match status" value="1"/>
</dbReference>
<evidence type="ECO:0000313" key="7">
    <source>
        <dbReference type="EMBL" id="CAK9015718.1"/>
    </source>
</evidence>
<proteinExistence type="inferred from homology"/>
<feature type="compositionally biased region" description="Basic and acidic residues" evidence="5">
    <location>
        <begin position="1175"/>
        <end position="1191"/>
    </location>
</feature>
<evidence type="ECO:0000259" key="6">
    <source>
        <dbReference type="PROSITE" id="PS50151"/>
    </source>
</evidence>
<comment type="caution">
    <text evidence="7">The sequence shown here is derived from an EMBL/GenBank/DDBJ whole genome shotgun (WGS) entry which is preliminary data.</text>
</comment>
<dbReference type="PANTHER" id="PTHR31308:SF5">
    <property type="entry name" value="ERGOSTERYL-BETA-GLUCOSIDASE"/>
    <property type="match status" value="1"/>
</dbReference>
<gene>
    <name evidence="7" type="ORF">SCF082_LOCUS12888</name>
</gene>
<evidence type="ECO:0000313" key="8">
    <source>
        <dbReference type="Proteomes" id="UP001642464"/>
    </source>
</evidence>
<keyword evidence="4" id="KW-0175">Coiled coil</keyword>
<dbReference type="InterPro" id="IPR017853">
    <property type="entry name" value="GH"/>
</dbReference>
<keyword evidence="2" id="KW-0378">Hydrolase</keyword>
<evidence type="ECO:0000256" key="4">
    <source>
        <dbReference type="SAM" id="Coils"/>
    </source>
</evidence>
<dbReference type="Pfam" id="PF00150">
    <property type="entry name" value="Cellulase"/>
    <property type="match status" value="1"/>
</dbReference>
<keyword evidence="8" id="KW-1185">Reference proteome</keyword>
<organism evidence="7 8">
    <name type="scientific">Durusdinium trenchii</name>
    <dbReference type="NCBI Taxonomy" id="1381693"/>
    <lineage>
        <taxon>Eukaryota</taxon>
        <taxon>Sar</taxon>
        <taxon>Alveolata</taxon>
        <taxon>Dinophyceae</taxon>
        <taxon>Suessiales</taxon>
        <taxon>Symbiodiniaceae</taxon>
        <taxon>Durusdinium</taxon>
    </lineage>
</organism>
<dbReference type="Proteomes" id="UP001642464">
    <property type="component" value="Unassembled WGS sequence"/>
</dbReference>
<feature type="coiled-coil region" evidence="4">
    <location>
        <begin position="1224"/>
        <end position="1269"/>
    </location>
</feature>
<dbReference type="PANTHER" id="PTHR31308">
    <property type="match status" value="1"/>
</dbReference>
<feature type="region of interest" description="Disordered" evidence="5">
    <location>
        <begin position="1175"/>
        <end position="1208"/>
    </location>
</feature>
<evidence type="ECO:0000256" key="3">
    <source>
        <dbReference type="ARBA" id="ARBA00023295"/>
    </source>
</evidence>
<dbReference type="InterPro" id="IPR001943">
    <property type="entry name" value="UVR_dom"/>
</dbReference>
<protein>
    <submittedName>
        <fullName evidence="7">Cellulase domain-containing protein</fullName>
    </submittedName>
</protein>
<dbReference type="InterPro" id="IPR052066">
    <property type="entry name" value="Glycosphingolipid_Hydrolases"/>
</dbReference>
<accession>A0ABP0JMP9</accession>
<dbReference type="PROSITE" id="PS50151">
    <property type="entry name" value="UVR"/>
    <property type="match status" value="1"/>
</dbReference>
<comment type="similarity">
    <text evidence="1">Belongs to the glycosyl hydrolase 5 (cellulase A) family.</text>
</comment>
<keyword evidence="3" id="KW-0326">Glycosidase</keyword>
<feature type="domain" description="UVR" evidence="6">
    <location>
        <begin position="1212"/>
        <end position="1247"/>
    </location>
</feature>
<reference evidence="7 8" key="1">
    <citation type="submission" date="2024-02" db="EMBL/GenBank/DDBJ databases">
        <authorList>
            <person name="Chen Y."/>
            <person name="Shah S."/>
            <person name="Dougan E. K."/>
            <person name="Thang M."/>
            <person name="Chan C."/>
        </authorList>
    </citation>
    <scope>NUCLEOTIDE SEQUENCE [LARGE SCALE GENOMIC DNA]</scope>
</reference>
<dbReference type="EMBL" id="CAXAMM010007891">
    <property type="protein sequence ID" value="CAK9015718.1"/>
    <property type="molecule type" value="Genomic_DNA"/>
</dbReference>
<feature type="region of interest" description="Disordered" evidence="5">
    <location>
        <begin position="609"/>
        <end position="630"/>
    </location>
</feature>
<dbReference type="SUPFAM" id="SSF51445">
    <property type="entry name" value="(Trans)glycosidases"/>
    <property type="match status" value="1"/>
</dbReference>
<name>A0ABP0JMP9_9DINO</name>
<dbReference type="CDD" id="cd17039">
    <property type="entry name" value="Ubl_ubiquitin_like"/>
    <property type="match status" value="1"/>
</dbReference>